<reference evidence="2" key="1">
    <citation type="submission" date="2023-07" db="EMBL/GenBank/DDBJ databases">
        <title>Sorghum-associated microbial communities from plants grown in Nebraska, USA.</title>
        <authorList>
            <person name="Schachtman D."/>
        </authorList>
    </citation>
    <scope>NUCLEOTIDE SEQUENCE</scope>
    <source>
        <strain evidence="2">1457</strain>
    </source>
</reference>
<evidence type="ECO:0000313" key="2">
    <source>
        <dbReference type="EMBL" id="MDR6703002.1"/>
    </source>
</evidence>
<dbReference type="AlphaFoldDB" id="A0AAW8LVU8"/>
<keyword evidence="1" id="KW-0472">Membrane</keyword>
<proteinExistence type="predicted"/>
<dbReference type="Proteomes" id="UP001265315">
    <property type="component" value="Unassembled WGS sequence"/>
</dbReference>
<organism evidence="2 3">
    <name type="scientific">Agrobacterium tumefaciens</name>
    <dbReference type="NCBI Taxonomy" id="358"/>
    <lineage>
        <taxon>Bacteria</taxon>
        <taxon>Pseudomonadati</taxon>
        <taxon>Pseudomonadota</taxon>
        <taxon>Alphaproteobacteria</taxon>
        <taxon>Hyphomicrobiales</taxon>
        <taxon>Rhizobiaceae</taxon>
        <taxon>Rhizobium/Agrobacterium group</taxon>
        <taxon>Agrobacterium</taxon>
        <taxon>Agrobacterium tumefaciens complex</taxon>
    </lineage>
</organism>
<gene>
    <name evidence="2" type="ORF">J2W61_002867</name>
</gene>
<comment type="caution">
    <text evidence="2">The sequence shown here is derived from an EMBL/GenBank/DDBJ whole genome shotgun (WGS) entry which is preliminary data.</text>
</comment>
<name>A0AAW8LVU8_AGRTU</name>
<evidence type="ECO:0000313" key="3">
    <source>
        <dbReference type="Proteomes" id="UP001265315"/>
    </source>
</evidence>
<keyword evidence="1" id="KW-1133">Transmembrane helix</keyword>
<dbReference type="EMBL" id="JAVDSW010000002">
    <property type="protein sequence ID" value="MDR6703002.1"/>
    <property type="molecule type" value="Genomic_DNA"/>
</dbReference>
<feature type="transmembrane region" description="Helical" evidence="1">
    <location>
        <begin position="32"/>
        <end position="51"/>
    </location>
</feature>
<dbReference type="RefSeq" id="WP_309955586.1">
    <property type="nucleotide sequence ID" value="NZ_JAVDSW010000002.1"/>
</dbReference>
<evidence type="ECO:0000256" key="1">
    <source>
        <dbReference type="SAM" id="Phobius"/>
    </source>
</evidence>
<sequence length="159" mass="17705">MPEVMAVTFMETGYRGTGMWVRIQHRFGPRMMEWFMAGHLMLFGYVLLLPSQTFNQPAFMGFNEIVPSENFLGWIMFTTGCLRIIGLVINGARKNVTPQIRQISAAAGCLIWSGIAYAFASSGVISTWIAIYPLFSIGELINIHRAAHDQGEARNGKIG</sequence>
<accession>A0AAW8LVU8</accession>
<protein>
    <submittedName>
        <fullName evidence="2">Uncharacterized protein</fullName>
    </submittedName>
</protein>
<keyword evidence="1" id="KW-0812">Transmembrane</keyword>
<feature type="transmembrane region" description="Helical" evidence="1">
    <location>
        <begin position="71"/>
        <end position="89"/>
    </location>
</feature>
<feature type="transmembrane region" description="Helical" evidence="1">
    <location>
        <begin position="110"/>
        <end position="135"/>
    </location>
</feature>